<sequence length="50" mass="5751">MSNNFKLDICNTDFIYPLGSYLDSLLHQLKISEEVYSKVCRLNAQELLGL</sequence>
<gene>
    <name evidence="1" type="ORF">H8S23_03000</name>
</gene>
<keyword evidence="2" id="KW-1185">Reference proteome</keyword>
<protein>
    <recommendedName>
        <fullName evidence="3">Amidohydrolase-related domain-containing protein</fullName>
    </recommendedName>
</protein>
<proteinExistence type="predicted"/>
<reference evidence="1" key="1">
    <citation type="submission" date="2020-08" db="EMBL/GenBank/DDBJ databases">
        <title>Genome public.</title>
        <authorList>
            <person name="Liu C."/>
            <person name="Sun Q."/>
        </authorList>
    </citation>
    <scope>NUCLEOTIDE SEQUENCE</scope>
    <source>
        <strain evidence="1">BX8</strain>
    </source>
</reference>
<comment type="caution">
    <text evidence="1">The sequence shown here is derived from an EMBL/GenBank/DDBJ whole genome shotgun (WGS) entry which is preliminary data.</text>
</comment>
<evidence type="ECO:0000313" key="2">
    <source>
        <dbReference type="Proteomes" id="UP000659630"/>
    </source>
</evidence>
<dbReference type="Proteomes" id="UP000659630">
    <property type="component" value="Unassembled WGS sequence"/>
</dbReference>
<evidence type="ECO:0008006" key="3">
    <source>
        <dbReference type="Google" id="ProtNLM"/>
    </source>
</evidence>
<evidence type="ECO:0000313" key="1">
    <source>
        <dbReference type="EMBL" id="MBC5580465.1"/>
    </source>
</evidence>
<organism evidence="1 2">
    <name type="scientific">Anaerofilum hominis</name>
    <dbReference type="NCBI Taxonomy" id="2763016"/>
    <lineage>
        <taxon>Bacteria</taxon>
        <taxon>Bacillati</taxon>
        <taxon>Bacillota</taxon>
        <taxon>Clostridia</taxon>
        <taxon>Eubacteriales</taxon>
        <taxon>Oscillospiraceae</taxon>
        <taxon>Anaerofilum</taxon>
    </lineage>
</organism>
<name>A0A923I522_9FIRM</name>
<accession>A0A923I522</accession>
<dbReference type="AlphaFoldDB" id="A0A923I522"/>
<dbReference type="EMBL" id="JACONZ010000001">
    <property type="protein sequence ID" value="MBC5580465.1"/>
    <property type="molecule type" value="Genomic_DNA"/>
</dbReference>
<dbReference type="RefSeq" id="WP_186886815.1">
    <property type="nucleotide sequence ID" value="NZ_JACONZ010000001.1"/>
</dbReference>